<dbReference type="PRINTS" id="PR00465">
    <property type="entry name" value="EP450IV"/>
</dbReference>
<evidence type="ECO:0000313" key="10">
    <source>
        <dbReference type="Proteomes" id="UP000516148"/>
    </source>
</evidence>
<keyword evidence="10" id="KW-1185">Reference proteome</keyword>
<evidence type="ECO:0000256" key="3">
    <source>
        <dbReference type="ARBA" id="ARBA00022723"/>
    </source>
</evidence>
<dbReference type="Proteomes" id="UP000516148">
    <property type="component" value="Chromosome"/>
</dbReference>
<comment type="cofactor">
    <cofactor evidence="7">
        <name>heme</name>
        <dbReference type="ChEBI" id="CHEBI:30413"/>
    </cofactor>
</comment>
<dbReference type="InterPro" id="IPR036396">
    <property type="entry name" value="Cyt_P450_sf"/>
</dbReference>
<keyword evidence="3 7" id="KW-0479">Metal-binding</keyword>
<accession>A0A7H0LMR7</accession>
<evidence type="ECO:0000256" key="1">
    <source>
        <dbReference type="ARBA" id="ARBA00010617"/>
    </source>
</evidence>
<dbReference type="GO" id="GO:0016705">
    <property type="term" value="F:oxidoreductase activity, acting on paired donors, with incorporation or reduction of molecular oxygen"/>
    <property type="evidence" value="ECO:0007669"/>
    <property type="project" value="InterPro"/>
</dbReference>
<keyword evidence="4 8" id="KW-0560">Oxidoreductase</keyword>
<feature type="binding site" description="axial binding residue" evidence="7">
    <location>
        <position position="399"/>
    </location>
    <ligand>
        <name>heme</name>
        <dbReference type="ChEBI" id="CHEBI:30413"/>
    </ligand>
    <ligandPart>
        <name>Fe</name>
        <dbReference type="ChEBI" id="CHEBI:18248"/>
    </ligandPart>
</feature>
<protein>
    <submittedName>
        <fullName evidence="9">Cytochrome P450</fullName>
    </submittedName>
</protein>
<gene>
    <name evidence="9" type="ORF">H3Z74_07320</name>
</gene>
<reference evidence="9 10" key="1">
    <citation type="submission" date="2020-09" db="EMBL/GenBank/DDBJ databases">
        <title>Sphingomonas sp., a new species isolated from pork steak.</title>
        <authorList>
            <person name="Heidler von Heilborn D."/>
        </authorList>
    </citation>
    <scope>NUCLEOTIDE SEQUENCE [LARGE SCALE GENOMIC DNA]</scope>
    <source>
        <strain evidence="10">S8-3T</strain>
    </source>
</reference>
<dbReference type="PRINTS" id="PR00385">
    <property type="entry name" value="P450"/>
</dbReference>
<keyword evidence="6 8" id="KW-0503">Monooxygenase</keyword>
<dbReference type="EMBL" id="CP061038">
    <property type="protein sequence ID" value="QNQ10970.1"/>
    <property type="molecule type" value="Genomic_DNA"/>
</dbReference>
<dbReference type="InterPro" id="IPR002403">
    <property type="entry name" value="Cyt_P450_E_grp-IV"/>
</dbReference>
<evidence type="ECO:0000256" key="6">
    <source>
        <dbReference type="ARBA" id="ARBA00023033"/>
    </source>
</evidence>
<dbReference type="InterPro" id="IPR050196">
    <property type="entry name" value="Cytochrome_P450_Monoox"/>
</dbReference>
<evidence type="ECO:0000256" key="2">
    <source>
        <dbReference type="ARBA" id="ARBA00022617"/>
    </source>
</evidence>
<evidence type="ECO:0000256" key="7">
    <source>
        <dbReference type="PIRSR" id="PIRSR602403-1"/>
    </source>
</evidence>
<dbReference type="Gene3D" id="1.10.630.10">
    <property type="entry name" value="Cytochrome P450"/>
    <property type="match status" value="1"/>
</dbReference>
<organism evidence="9 10">
    <name type="scientific">Sphingomonas alpina</name>
    <dbReference type="NCBI Taxonomy" id="653931"/>
    <lineage>
        <taxon>Bacteria</taxon>
        <taxon>Pseudomonadati</taxon>
        <taxon>Pseudomonadota</taxon>
        <taxon>Alphaproteobacteria</taxon>
        <taxon>Sphingomonadales</taxon>
        <taxon>Sphingomonadaceae</taxon>
        <taxon>Sphingomonas</taxon>
    </lineage>
</organism>
<dbReference type="KEGG" id="spap:H3Z74_07320"/>
<dbReference type="GO" id="GO:0004497">
    <property type="term" value="F:monooxygenase activity"/>
    <property type="evidence" value="ECO:0007669"/>
    <property type="project" value="UniProtKB-KW"/>
</dbReference>
<dbReference type="InterPro" id="IPR001128">
    <property type="entry name" value="Cyt_P450"/>
</dbReference>
<dbReference type="GO" id="GO:0020037">
    <property type="term" value="F:heme binding"/>
    <property type="evidence" value="ECO:0007669"/>
    <property type="project" value="InterPro"/>
</dbReference>
<dbReference type="PANTHER" id="PTHR24291:SF50">
    <property type="entry name" value="BIFUNCTIONAL ALBAFLAVENONE MONOOXYGENASE_TERPENE SYNTHASE"/>
    <property type="match status" value="1"/>
</dbReference>
<dbReference type="AlphaFoldDB" id="A0A7H0LMR7"/>
<keyword evidence="5 7" id="KW-0408">Iron</keyword>
<dbReference type="InterPro" id="IPR017972">
    <property type="entry name" value="Cyt_P450_CS"/>
</dbReference>
<dbReference type="SUPFAM" id="SSF48264">
    <property type="entry name" value="Cytochrome P450"/>
    <property type="match status" value="1"/>
</dbReference>
<sequence length="451" mass="50142">MTSISLFIPVQPPRSTDWQPIWRELSGERLRNTVYGIPQPAFDLPIRTRKALGITIHSLMDPEAVERVLLSNKANYLRPRLAQRLLSSLVGNGLLSAEGDDWRTQRRIVAPTFAPGAVAGMAQTMTQCAVDNIARWPAGPAQIDMAEEATHTTMAIIANSLFAGDSRLTNPQASDYISQLLVVAGQARLMAVLGLQDWDPSPGMRRARRARNWLRQTLTEMVRDRGPDGGGDDFFGGMIRSLGEHFPPEQAITLAVDNAITFYLAGHETTANALAWSIYCLAAQPGLQEEARAEAIAAKSYPASERIDHLELLKQIFEETMRLYPPAPRFAREALAPDELAGRPIAKGELVAIWPWVIHRHRALWNDPDHFDHTRFAPENRAKLHRFQYIPFGGGPRVCVGARFATMEALLILAQWLCERRFTLPQGFVPDPVGSVTLRPRGGMPLMTEPV</sequence>
<dbReference type="PROSITE" id="PS00086">
    <property type="entry name" value="CYTOCHROME_P450"/>
    <property type="match status" value="1"/>
</dbReference>
<dbReference type="GO" id="GO:0005506">
    <property type="term" value="F:iron ion binding"/>
    <property type="evidence" value="ECO:0007669"/>
    <property type="project" value="InterPro"/>
</dbReference>
<evidence type="ECO:0000313" key="9">
    <source>
        <dbReference type="EMBL" id="QNQ10970.1"/>
    </source>
</evidence>
<comment type="similarity">
    <text evidence="1 8">Belongs to the cytochrome P450 family.</text>
</comment>
<proteinExistence type="inferred from homology"/>
<dbReference type="Pfam" id="PF00067">
    <property type="entry name" value="p450"/>
    <property type="match status" value="1"/>
</dbReference>
<evidence type="ECO:0000256" key="8">
    <source>
        <dbReference type="RuleBase" id="RU000461"/>
    </source>
</evidence>
<evidence type="ECO:0000256" key="5">
    <source>
        <dbReference type="ARBA" id="ARBA00023004"/>
    </source>
</evidence>
<keyword evidence="2 7" id="KW-0349">Heme</keyword>
<dbReference type="PANTHER" id="PTHR24291">
    <property type="entry name" value="CYTOCHROME P450 FAMILY 4"/>
    <property type="match status" value="1"/>
</dbReference>
<name>A0A7H0LMR7_9SPHN</name>
<dbReference type="RefSeq" id="WP_187763258.1">
    <property type="nucleotide sequence ID" value="NZ_CP061038.1"/>
</dbReference>
<evidence type="ECO:0000256" key="4">
    <source>
        <dbReference type="ARBA" id="ARBA00023002"/>
    </source>
</evidence>